<accession>A0A1X2GX64</accession>
<dbReference type="AlphaFoldDB" id="A0A1X2GX64"/>
<organism evidence="2 3">
    <name type="scientific">Hesseltinella vesiculosa</name>
    <dbReference type="NCBI Taxonomy" id="101127"/>
    <lineage>
        <taxon>Eukaryota</taxon>
        <taxon>Fungi</taxon>
        <taxon>Fungi incertae sedis</taxon>
        <taxon>Mucoromycota</taxon>
        <taxon>Mucoromycotina</taxon>
        <taxon>Mucoromycetes</taxon>
        <taxon>Mucorales</taxon>
        <taxon>Cunninghamellaceae</taxon>
        <taxon>Hesseltinella</taxon>
    </lineage>
</organism>
<keyword evidence="1" id="KW-0812">Transmembrane</keyword>
<feature type="transmembrane region" description="Helical" evidence="1">
    <location>
        <begin position="70"/>
        <end position="92"/>
    </location>
</feature>
<evidence type="ECO:0000313" key="3">
    <source>
        <dbReference type="Proteomes" id="UP000242146"/>
    </source>
</evidence>
<keyword evidence="1" id="KW-1133">Transmembrane helix</keyword>
<gene>
    <name evidence="2" type="ORF">DM01DRAFT_1003130</name>
</gene>
<comment type="caution">
    <text evidence="2">The sequence shown here is derived from an EMBL/GenBank/DDBJ whole genome shotgun (WGS) entry which is preliminary data.</text>
</comment>
<keyword evidence="3" id="KW-1185">Reference proteome</keyword>
<protein>
    <submittedName>
        <fullName evidence="2">Uncharacterized protein</fullName>
    </submittedName>
</protein>
<sequence>MSSIFGQVDPAAFFLAVAGVVLTLEQGVSPIANKALKNYNIRMLRLLQRSYDQTNLALPLMRINHDMSDMSVSILIDMLIMTFNISSMPLWLSIKMCIIAQRSTLSVVKLIFVQFANLFFWIHTIVCRNDKPIGLWVYDLEWHQLTVKAAIEELRSPVFGDGVLNVLYQISKSKSGPYACKLPLQKNRSAVVGKYDMDEVSLAELLITAFALYNIDGHLVTEKQDIQVLNQATVLFHCLDVVDDSFVSVTIYIGETIFQFSINAASQRRDIEDRAYLLQYACATKNEWLRRAATGDFQDAGDLDDQPEKRDLIDMAYAAGYAISTSKHGAGNRELVNDFLSNWVDNNFFHNAPLPWCQHAHGIKCHCHLSCFLIMDPISRCTLVRHGTRNVIVVTADEKEAIQKLGEQGYGAVQLASQSQIIVNSSQFKRTSKRILVVAGSRNAKCPLINAT</sequence>
<evidence type="ECO:0000256" key="1">
    <source>
        <dbReference type="SAM" id="Phobius"/>
    </source>
</evidence>
<dbReference type="OrthoDB" id="2259337at2759"/>
<name>A0A1X2GX64_9FUNG</name>
<dbReference type="Proteomes" id="UP000242146">
    <property type="component" value="Unassembled WGS sequence"/>
</dbReference>
<dbReference type="EMBL" id="MCGT01000001">
    <property type="protein sequence ID" value="ORX62667.1"/>
    <property type="molecule type" value="Genomic_DNA"/>
</dbReference>
<keyword evidence="1" id="KW-0472">Membrane</keyword>
<proteinExistence type="predicted"/>
<evidence type="ECO:0000313" key="2">
    <source>
        <dbReference type="EMBL" id="ORX62667.1"/>
    </source>
</evidence>
<reference evidence="2 3" key="1">
    <citation type="submission" date="2016-07" db="EMBL/GenBank/DDBJ databases">
        <title>Pervasive Adenine N6-methylation of Active Genes in Fungi.</title>
        <authorList>
            <consortium name="DOE Joint Genome Institute"/>
            <person name="Mondo S.J."/>
            <person name="Dannebaum R.O."/>
            <person name="Kuo R.C."/>
            <person name="Labutti K."/>
            <person name="Haridas S."/>
            <person name="Kuo A."/>
            <person name="Salamov A."/>
            <person name="Ahrendt S.R."/>
            <person name="Lipzen A."/>
            <person name="Sullivan W."/>
            <person name="Andreopoulos W.B."/>
            <person name="Clum A."/>
            <person name="Lindquist E."/>
            <person name="Daum C."/>
            <person name="Ramamoorthy G.K."/>
            <person name="Gryganskyi A."/>
            <person name="Culley D."/>
            <person name="Magnuson J.K."/>
            <person name="James T.Y."/>
            <person name="O'Malley M.A."/>
            <person name="Stajich J.E."/>
            <person name="Spatafora J.W."/>
            <person name="Visel A."/>
            <person name="Grigoriev I.V."/>
        </authorList>
    </citation>
    <scope>NUCLEOTIDE SEQUENCE [LARGE SCALE GENOMIC DNA]</scope>
    <source>
        <strain evidence="2 3">NRRL 3301</strain>
    </source>
</reference>